<sequence>MRPFFDWLLVSLICFTSYELVDVDECHYCTDEVYGKKGGKRLCLDCYRSE</sequence>
<accession>A0A517QH11</accession>
<evidence type="ECO:0000313" key="2">
    <source>
        <dbReference type="EMBL" id="QDT30968.1"/>
    </source>
</evidence>
<organism evidence="1 3">
    <name type="scientific">Thalassoglobus polymorphus</name>
    <dbReference type="NCBI Taxonomy" id="2527994"/>
    <lineage>
        <taxon>Bacteria</taxon>
        <taxon>Pseudomonadati</taxon>
        <taxon>Planctomycetota</taxon>
        <taxon>Planctomycetia</taxon>
        <taxon>Planctomycetales</taxon>
        <taxon>Planctomycetaceae</taxon>
        <taxon>Thalassoglobus</taxon>
    </lineage>
</organism>
<evidence type="ECO:0000313" key="1">
    <source>
        <dbReference type="EMBL" id="QDT30923.1"/>
    </source>
</evidence>
<evidence type="ECO:0000313" key="3">
    <source>
        <dbReference type="Proteomes" id="UP000315724"/>
    </source>
</evidence>
<dbReference type="AlphaFoldDB" id="A0A517QH11"/>
<name>A0A517QH11_9PLAN</name>
<protein>
    <submittedName>
        <fullName evidence="1">Uncharacterized protein</fullName>
    </submittedName>
</protein>
<dbReference type="Proteomes" id="UP000315724">
    <property type="component" value="Chromosome"/>
</dbReference>
<gene>
    <name evidence="1" type="ORF">Mal48_01520</name>
    <name evidence="2" type="ORF">Mal48_01970</name>
</gene>
<dbReference type="EMBL" id="CP036267">
    <property type="protein sequence ID" value="QDT30968.1"/>
    <property type="molecule type" value="Genomic_DNA"/>
</dbReference>
<proteinExistence type="predicted"/>
<reference evidence="1 3" key="1">
    <citation type="submission" date="2019-02" db="EMBL/GenBank/DDBJ databases">
        <title>Deep-cultivation of Planctomycetes and their phenomic and genomic characterization uncovers novel biology.</title>
        <authorList>
            <person name="Wiegand S."/>
            <person name="Jogler M."/>
            <person name="Boedeker C."/>
            <person name="Pinto D."/>
            <person name="Vollmers J."/>
            <person name="Rivas-Marin E."/>
            <person name="Kohn T."/>
            <person name="Peeters S.H."/>
            <person name="Heuer A."/>
            <person name="Rast P."/>
            <person name="Oberbeckmann S."/>
            <person name="Bunk B."/>
            <person name="Jeske O."/>
            <person name="Meyerdierks A."/>
            <person name="Storesund J.E."/>
            <person name="Kallscheuer N."/>
            <person name="Luecker S."/>
            <person name="Lage O.M."/>
            <person name="Pohl T."/>
            <person name="Merkel B.J."/>
            <person name="Hornburger P."/>
            <person name="Mueller R.-W."/>
            <person name="Bruemmer F."/>
            <person name="Labrenz M."/>
            <person name="Spormann A.M."/>
            <person name="Op den Camp H."/>
            <person name="Overmann J."/>
            <person name="Amann R."/>
            <person name="Jetten M.S.M."/>
            <person name="Mascher T."/>
            <person name="Medema M.H."/>
            <person name="Devos D.P."/>
            <person name="Kaster A.-K."/>
            <person name="Ovreas L."/>
            <person name="Rohde M."/>
            <person name="Galperin M.Y."/>
            <person name="Jogler C."/>
        </authorList>
    </citation>
    <scope>NUCLEOTIDE SEQUENCE [LARGE SCALE GENOMIC DNA]</scope>
    <source>
        <strain evidence="1 3">Mal48</strain>
    </source>
</reference>
<dbReference type="KEGG" id="tpol:Mal48_01520"/>
<dbReference type="EMBL" id="CP036267">
    <property type="protein sequence ID" value="QDT30923.1"/>
    <property type="molecule type" value="Genomic_DNA"/>
</dbReference>
<keyword evidence="3" id="KW-1185">Reference proteome</keyword>
<dbReference type="KEGG" id="tpol:Mal48_01970"/>